<keyword evidence="1" id="KW-0812">Transmembrane</keyword>
<gene>
    <name evidence="4" type="ORF">ACI8B_240157</name>
    <name evidence="3" type="ORF">CW311_19135</name>
    <name evidence="2" type="ORF">F993_02634</name>
</gene>
<keyword evidence="5" id="KW-1185">Reference proteome</keyword>
<accession>A0A2N0WA77</accession>
<evidence type="ECO:0000313" key="2">
    <source>
        <dbReference type="EMBL" id="ENU22733.1"/>
    </source>
</evidence>
<evidence type="ECO:0000313" key="6">
    <source>
        <dbReference type="Proteomes" id="UP000233553"/>
    </source>
</evidence>
<proteinExistence type="predicted"/>
<organism evidence="3 6">
    <name type="scientific">Acinetobacter proteolyticus</name>
    <dbReference type="NCBI Taxonomy" id="1776741"/>
    <lineage>
        <taxon>Bacteria</taxon>
        <taxon>Pseudomonadati</taxon>
        <taxon>Pseudomonadota</taxon>
        <taxon>Gammaproteobacteria</taxon>
        <taxon>Moraxellales</taxon>
        <taxon>Moraxellaceae</taxon>
        <taxon>Acinetobacter</taxon>
    </lineage>
</organism>
<dbReference type="Proteomes" id="UP000013034">
    <property type="component" value="Unassembled WGS sequence"/>
</dbReference>
<reference evidence="4 7" key="3">
    <citation type="submission" date="2019-10" db="EMBL/GenBank/DDBJ databases">
        <authorList>
            <person name="Karimi E."/>
        </authorList>
    </citation>
    <scope>NUCLEOTIDE SEQUENCE [LARGE SCALE GENOMIC DNA]</scope>
    <source>
        <strain evidence="4">Acinetobacter sp. 8BE</strain>
    </source>
</reference>
<protein>
    <submittedName>
        <fullName evidence="3">Preprotein translocase subunit YajC</fullName>
    </submittedName>
</protein>
<evidence type="ECO:0000313" key="5">
    <source>
        <dbReference type="Proteomes" id="UP000013034"/>
    </source>
</evidence>
<dbReference type="RefSeq" id="WP_004655460.1">
    <property type="nucleotide sequence ID" value="NZ_CP158965.1"/>
</dbReference>
<sequence>MFHLSHNYQFGVIVLICAFLVFYIPLVYAFFKIRRQQRNQNKS</sequence>
<keyword evidence="1" id="KW-0472">Membrane</keyword>
<dbReference type="EMBL" id="PISJ01000022">
    <property type="protein sequence ID" value="PKF31383.1"/>
    <property type="molecule type" value="Genomic_DNA"/>
</dbReference>
<dbReference type="EMBL" id="CABWKZ010000017">
    <property type="protein sequence ID" value="VXA55834.1"/>
    <property type="molecule type" value="Genomic_DNA"/>
</dbReference>
<dbReference type="AlphaFoldDB" id="A0A2N0WA77"/>
<dbReference type="EMBL" id="APOI01000020">
    <property type="protein sequence ID" value="ENU22733.1"/>
    <property type="molecule type" value="Genomic_DNA"/>
</dbReference>
<evidence type="ECO:0000256" key="1">
    <source>
        <dbReference type="SAM" id="Phobius"/>
    </source>
</evidence>
<evidence type="ECO:0000313" key="7">
    <source>
        <dbReference type="Proteomes" id="UP000430404"/>
    </source>
</evidence>
<dbReference type="OrthoDB" id="6703189at2"/>
<reference evidence="3 6" key="2">
    <citation type="submission" date="2017-12" db="EMBL/GenBank/DDBJ databases">
        <title>Draft Genome sequences of multiple microbial strains isolated from spacecraft associated surfaces.</title>
        <authorList>
            <person name="Seuylemezian A."/>
            <person name="Vaishampayan P."/>
            <person name="Venkateswaran K."/>
        </authorList>
    </citation>
    <scope>NUCLEOTIDE SEQUENCE [LARGE SCALE GENOMIC DNA]</scope>
    <source>
        <strain evidence="3 6">2P01AA</strain>
    </source>
</reference>
<name>A0A2N0WA77_9GAMM</name>
<keyword evidence="1" id="KW-1133">Transmembrane helix</keyword>
<evidence type="ECO:0000313" key="4">
    <source>
        <dbReference type="EMBL" id="VXA55834.1"/>
    </source>
</evidence>
<feature type="transmembrane region" description="Helical" evidence="1">
    <location>
        <begin position="12"/>
        <end position="31"/>
    </location>
</feature>
<evidence type="ECO:0000313" key="3">
    <source>
        <dbReference type="EMBL" id="PKF31383.1"/>
    </source>
</evidence>
<reference evidence="2 5" key="1">
    <citation type="submission" date="2013-02" db="EMBL/GenBank/DDBJ databases">
        <title>The Genome Sequence of Acinetobacter sp. NIPH 809.</title>
        <authorList>
            <consortium name="The Broad Institute Genome Sequencing Platform"/>
            <consortium name="The Broad Institute Genome Sequencing Center for Infectious Disease"/>
            <person name="Cerqueira G."/>
            <person name="Feldgarden M."/>
            <person name="Courvalin P."/>
            <person name="Perichon B."/>
            <person name="Grillot-Courvalin C."/>
            <person name="Clermont D."/>
            <person name="Rocha E."/>
            <person name="Yoon E.-J."/>
            <person name="Nemec A."/>
            <person name="Walker B."/>
            <person name="Young S.K."/>
            <person name="Zeng Q."/>
            <person name="Gargeya S."/>
            <person name="Fitzgerald M."/>
            <person name="Haas B."/>
            <person name="Abouelleil A."/>
            <person name="Alvarado L."/>
            <person name="Arachchi H.M."/>
            <person name="Berlin A.M."/>
            <person name="Chapman S.B."/>
            <person name="Dewar J."/>
            <person name="Goldberg J."/>
            <person name="Griggs A."/>
            <person name="Gujja S."/>
            <person name="Hansen M."/>
            <person name="Howarth C."/>
            <person name="Imamovic A."/>
            <person name="Larimer J."/>
            <person name="McCowan C."/>
            <person name="Murphy C."/>
            <person name="Neiman D."/>
            <person name="Pearson M."/>
            <person name="Priest M."/>
            <person name="Roberts A."/>
            <person name="Saif S."/>
            <person name="Shea T."/>
            <person name="Sisk P."/>
            <person name="Sykes S."/>
            <person name="Wortman J."/>
            <person name="Nusbaum C."/>
            <person name="Birren B."/>
        </authorList>
    </citation>
    <scope>NUCLEOTIDE SEQUENCE [LARGE SCALE GENOMIC DNA]</scope>
    <source>
        <strain evidence="2 5">NIPH 809</strain>
    </source>
</reference>
<accession>A0A653K4Q7</accession>
<dbReference type="GeneID" id="303684635"/>
<dbReference type="Proteomes" id="UP000233553">
    <property type="component" value="Unassembled WGS sequence"/>
</dbReference>
<dbReference type="Proteomes" id="UP000430404">
    <property type="component" value="Unassembled WGS sequence"/>
</dbReference>